<dbReference type="AlphaFoldDB" id="A0A099VC15"/>
<sequence length="118" mass="13574">MILETIQEVQRLLPNTILLSSDKITQVGQYLSFNRFSKMNSKESLFEFKLYIAGYTLDKNTEGVLILCDEFINILQDNKTNAFLGYLASLILVDDARLITHNEGLYIYAISFSVRLRI</sequence>
<accession>A0A099VC15</accession>
<evidence type="ECO:0000313" key="2">
    <source>
        <dbReference type="Proteomes" id="UP000029878"/>
    </source>
</evidence>
<gene>
    <name evidence="1" type="ORF">LS81_008670</name>
</gene>
<protein>
    <submittedName>
        <fullName evidence="1">Uncharacterized protein</fullName>
    </submittedName>
</protein>
<organism evidence="1 2">
    <name type="scientific">Helicobacter trogontum</name>
    <dbReference type="NCBI Taxonomy" id="50960"/>
    <lineage>
        <taxon>Bacteria</taxon>
        <taxon>Pseudomonadati</taxon>
        <taxon>Campylobacterota</taxon>
        <taxon>Epsilonproteobacteria</taxon>
        <taxon>Campylobacterales</taxon>
        <taxon>Helicobacteraceae</taxon>
        <taxon>Helicobacter</taxon>
    </lineage>
</organism>
<comment type="caution">
    <text evidence="1">The sequence shown here is derived from an EMBL/GenBank/DDBJ whole genome shotgun (WGS) entry which is preliminary data.</text>
</comment>
<dbReference type="RefSeq" id="WP_034347690.1">
    <property type="nucleotide sequence ID" value="NZ_FZNG01000010.1"/>
</dbReference>
<reference evidence="1 2" key="1">
    <citation type="journal article" date="2014" name="Genome Announc.">
        <title>Draft genome sequences of eight enterohepatic helicobacter species isolated from both laboratory and wild rodents.</title>
        <authorList>
            <person name="Sheh A."/>
            <person name="Shen Z."/>
            <person name="Fox J.G."/>
        </authorList>
    </citation>
    <scope>NUCLEOTIDE SEQUENCE [LARGE SCALE GENOMIC DNA]</scope>
    <source>
        <strain evidence="1 2">ATCC 700114</strain>
    </source>
</reference>
<proteinExistence type="predicted"/>
<dbReference type="Proteomes" id="UP000029878">
    <property type="component" value="Unassembled WGS sequence"/>
</dbReference>
<evidence type="ECO:0000313" key="1">
    <source>
        <dbReference type="EMBL" id="TLD81302.1"/>
    </source>
</evidence>
<dbReference type="EMBL" id="JRPL02000025">
    <property type="protein sequence ID" value="TLD81302.1"/>
    <property type="molecule type" value="Genomic_DNA"/>
</dbReference>
<name>A0A099VC15_9HELI</name>